<evidence type="ECO:0000313" key="13">
    <source>
        <dbReference type="EMBL" id="KAH0574896.1"/>
    </source>
</evidence>
<comment type="catalytic activity">
    <reaction evidence="7">
        <text>L-threonyl-[protein] + ATP = O-phospho-L-threonyl-[protein] + ADP + H(+)</text>
        <dbReference type="Rhea" id="RHEA:46608"/>
        <dbReference type="Rhea" id="RHEA-COMP:11060"/>
        <dbReference type="Rhea" id="RHEA-COMP:11605"/>
        <dbReference type="ChEBI" id="CHEBI:15378"/>
        <dbReference type="ChEBI" id="CHEBI:30013"/>
        <dbReference type="ChEBI" id="CHEBI:30616"/>
        <dbReference type="ChEBI" id="CHEBI:61977"/>
        <dbReference type="ChEBI" id="CHEBI:456216"/>
        <dbReference type="EC" id="2.7.11.1"/>
    </reaction>
</comment>
<dbReference type="PROSITE" id="PS00107">
    <property type="entry name" value="PROTEIN_KINASE_ATP"/>
    <property type="match status" value="1"/>
</dbReference>
<dbReference type="EC" id="2.7.11.1" evidence="1"/>
<name>V6LMQ0_9EUKA</name>
<feature type="binding site" evidence="9">
    <location>
        <position position="33"/>
    </location>
    <ligand>
        <name>ATP</name>
        <dbReference type="ChEBI" id="CHEBI:30616"/>
    </ligand>
</feature>
<dbReference type="InterPro" id="IPR008271">
    <property type="entry name" value="Ser/Thr_kinase_AS"/>
</dbReference>
<keyword evidence="6 9" id="KW-0067">ATP-binding</keyword>
<dbReference type="EMBL" id="KI546166">
    <property type="protein sequence ID" value="EST41999.1"/>
    <property type="molecule type" value="Genomic_DNA"/>
</dbReference>
<evidence type="ECO:0000259" key="11">
    <source>
        <dbReference type="PROSITE" id="PS50011"/>
    </source>
</evidence>
<dbReference type="GO" id="GO:0005524">
    <property type="term" value="F:ATP binding"/>
    <property type="evidence" value="ECO:0007669"/>
    <property type="project" value="UniProtKB-UniRule"/>
</dbReference>
<proteinExistence type="inferred from homology"/>
<dbReference type="VEuPathDB" id="GiardiaDB:SS50377_22511"/>
<keyword evidence="5 12" id="KW-0418">Kinase</keyword>
<evidence type="ECO:0000256" key="3">
    <source>
        <dbReference type="ARBA" id="ARBA00022679"/>
    </source>
</evidence>
<dbReference type="InterPro" id="IPR011009">
    <property type="entry name" value="Kinase-like_dom_sf"/>
</dbReference>
<dbReference type="InterPro" id="IPR051131">
    <property type="entry name" value="NEK_Ser/Thr_kinase_NIMA"/>
</dbReference>
<evidence type="ECO:0000256" key="5">
    <source>
        <dbReference type="ARBA" id="ARBA00022777"/>
    </source>
</evidence>
<dbReference type="PANTHER" id="PTHR44899:SF3">
    <property type="entry name" value="SERINE_THREONINE-PROTEIN KINASE NEK1"/>
    <property type="match status" value="1"/>
</dbReference>
<dbReference type="PROSITE" id="PS00108">
    <property type="entry name" value="PROTEIN_KINASE_ST"/>
    <property type="match status" value="1"/>
</dbReference>
<dbReference type="InterPro" id="IPR000719">
    <property type="entry name" value="Prot_kinase_dom"/>
</dbReference>
<dbReference type="PANTHER" id="PTHR44899">
    <property type="entry name" value="CAMK FAMILY PROTEIN KINASE"/>
    <property type="match status" value="1"/>
</dbReference>
<evidence type="ECO:0000256" key="1">
    <source>
        <dbReference type="ARBA" id="ARBA00012513"/>
    </source>
</evidence>
<reference evidence="13" key="2">
    <citation type="submission" date="2020-12" db="EMBL/GenBank/DDBJ databases">
        <title>New Spironucleus salmonicida genome in near-complete chromosomes.</title>
        <authorList>
            <person name="Xu F."/>
            <person name="Kurt Z."/>
            <person name="Jimenez-Gonzalez A."/>
            <person name="Astvaldsson A."/>
            <person name="Andersson J.O."/>
            <person name="Svard S.G."/>
        </authorList>
    </citation>
    <scope>NUCLEOTIDE SEQUENCE</scope>
    <source>
        <strain evidence="13">ATCC 50377</strain>
    </source>
</reference>
<accession>V6LMQ0</accession>
<comment type="similarity">
    <text evidence="10">Belongs to the protein kinase superfamily.</text>
</comment>
<dbReference type="OrthoDB" id="248923at2759"/>
<feature type="domain" description="Protein kinase" evidence="11">
    <location>
        <begin position="4"/>
        <end position="254"/>
    </location>
</feature>
<dbReference type="InterPro" id="IPR017441">
    <property type="entry name" value="Protein_kinase_ATP_BS"/>
</dbReference>
<evidence type="ECO:0000256" key="2">
    <source>
        <dbReference type="ARBA" id="ARBA00022527"/>
    </source>
</evidence>
<evidence type="ECO:0000313" key="12">
    <source>
        <dbReference type="EMBL" id="EST41999.1"/>
    </source>
</evidence>
<keyword evidence="4 9" id="KW-0547">Nucleotide-binding</keyword>
<protein>
    <recommendedName>
        <fullName evidence="1">non-specific serine/threonine protein kinase</fullName>
        <ecNumber evidence="1">2.7.11.1</ecNumber>
    </recommendedName>
</protein>
<evidence type="ECO:0000256" key="4">
    <source>
        <dbReference type="ARBA" id="ARBA00022741"/>
    </source>
</evidence>
<dbReference type="GO" id="GO:0004674">
    <property type="term" value="F:protein serine/threonine kinase activity"/>
    <property type="evidence" value="ECO:0007669"/>
    <property type="project" value="UniProtKB-KW"/>
</dbReference>
<reference evidence="12 13" key="1">
    <citation type="journal article" date="2014" name="PLoS Genet.">
        <title>The Genome of Spironucleus salmonicida Highlights a Fish Pathogen Adapted to Fluctuating Environments.</title>
        <authorList>
            <person name="Xu F."/>
            <person name="Jerlstrom-Hultqvist J."/>
            <person name="Einarsson E."/>
            <person name="Astvaldsson A."/>
            <person name="Svard S.G."/>
            <person name="Andersson J.O."/>
        </authorList>
    </citation>
    <scope>NUCLEOTIDE SEQUENCE</scope>
    <source>
        <strain evidence="13">ATCC 50377</strain>
    </source>
</reference>
<sequence length="355" mass="40775">MSTYDELRILGAGAFGITHLIQSHKSKRFYALKKIKASIITPQEIKGIKSEIEIMQKLSHPNIVQFFGCEQTPETVNIKMSYADGGDLAHYMLKNEFIELKVRQLLVQLLLAIDYMHIKHVIHRDIKQQNILISEGRYQICDFGVSKTLLHSESAALTKCGTPYFFAPELAQGKSYNIKADIWSLGVLIYFIMEKTYPFTGKCVKDLVINQKNNDVPEMQGCYSQELKDVCMQMLEKDPKKRVSERQILLSGLFDNELGYLAKQYKKFGFEEAAIQVQNFIDKIDVKKIKIQLRGTDEDVLIRKQALIQQISEDTFNLLAYHLSLGKFLSESPIDIESKMAFKGYVQFLLQRHAK</sequence>
<keyword evidence="2 10" id="KW-0723">Serine/threonine-protein kinase</keyword>
<evidence type="ECO:0000313" key="14">
    <source>
        <dbReference type="Proteomes" id="UP000018208"/>
    </source>
</evidence>
<organism evidence="12">
    <name type="scientific">Spironucleus salmonicida</name>
    <dbReference type="NCBI Taxonomy" id="348837"/>
    <lineage>
        <taxon>Eukaryota</taxon>
        <taxon>Metamonada</taxon>
        <taxon>Diplomonadida</taxon>
        <taxon>Hexamitidae</taxon>
        <taxon>Hexamitinae</taxon>
        <taxon>Spironucleus</taxon>
    </lineage>
</organism>
<dbReference type="PROSITE" id="PS50011">
    <property type="entry name" value="PROTEIN_KINASE_DOM"/>
    <property type="match status" value="1"/>
</dbReference>
<dbReference type="SUPFAM" id="SSF56112">
    <property type="entry name" value="Protein kinase-like (PK-like)"/>
    <property type="match status" value="1"/>
</dbReference>
<keyword evidence="14" id="KW-1185">Reference proteome</keyword>
<evidence type="ECO:0000256" key="7">
    <source>
        <dbReference type="ARBA" id="ARBA00047899"/>
    </source>
</evidence>
<evidence type="ECO:0000256" key="10">
    <source>
        <dbReference type="RuleBase" id="RU000304"/>
    </source>
</evidence>
<gene>
    <name evidence="12" type="ORF">SS50377_18304</name>
    <name evidence="13" type="ORF">SS50377_22511</name>
</gene>
<dbReference type="EMBL" id="AUWU02000003">
    <property type="protein sequence ID" value="KAH0574896.1"/>
    <property type="molecule type" value="Genomic_DNA"/>
</dbReference>
<keyword evidence="3" id="KW-0808">Transferase</keyword>
<dbReference type="Pfam" id="PF00069">
    <property type="entry name" value="Pkinase"/>
    <property type="match status" value="1"/>
</dbReference>
<dbReference type="Gene3D" id="1.10.510.10">
    <property type="entry name" value="Transferase(Phosphotransferase) domain 1"/>
    <property type="match status" value="1"/>
</dbReference>
<dbReference type="Proteomes" id="UP000018208">
    <property type="component" value="Unassembled WGS sequence"/>
</dbReference>
<dbReference type="AlphaFoldDB" id="V6LMQ0"/>
<evidence type="ECO:0000256" key="9">
    <source>
        <dbReference type="PROSITE-ProRule" id="PRU10141"/>
    </source>
</evidence>
<dbReference type="SMART" id="SM00220">
    <property type="entry name" value="S_TKc"/>
    <property type="match status" value="1"/>
</dbReference>
<evidence type="ECO:0000256" key="8">
    <source>
        <dbReference type="ARBA" id="ARBA00048679"/>
    </source>
</evidence>
<evidence type="ECO:0000256" key="6">
    <source>
        <dbReference type="ARBA" id="ARBA00022840"/>
    </source>
</evidence>
<comment type="catalytic activity">
    <reaction evidence="8">
        <text>L-seryl-[protein] + ATP = O-phospho-L-seryl-[protein] + ADP + H(+)</text>
        <dbReference type="Rhea" id="RHEA:17989"/>
        <dbReference type="Rhea" id="RHEA-COMP:9863"/>
        <dbReference type="Rhea" id="RHEA-COMP:11604"/>
        <dbReference type="ChEBI" id="CHEBI:15378"/>
        <dbReference type="ChEBI" id="CHEBI:29999"/>
        <dbReference type="ChEBI" id="CHEBI:30616"/>
        <dbReference type="ChEBI" id="CHEBI:83421"/>
        <dbReference type="ChEBI" id="CHEBI:456216"/>
        <dbReference type="EC" id="2.7.11.1"/>
    </reaction>
</comment>